<accession>A0ABT4TGA5</accession>
<reference evidence="3" key="1">
    <citation type="submission" date="2023-01" db="EMBL/GenBank/DDBJ databases">
        <title>Draft genome sequence of Nocardiopsis sp. LSu2-4 isolated from halophytes.</title>
        <authorList>
            <person name="Duangmal K."/>
            <person name="Chantavorakit T."/>
        </authorList>
    </citation>
    <scope>NUCLEOTIDE SEQUENCE</scope>
    <source>
        <strain evidence="3">LSu2-4</strain>
    </source>
</reference>
<feature type="signal peptide" evidence="2">
    <location>
        <begin position="1"/>
        <end position="25"/>
    </location>
</feature>
<evidence type="ECO:0000313" key="4">
    <source>
        <dbReference type="Proteomes" id="UP001165685"/>
    </source>
</evidence>
<evidence type="ECO:0008006" key="5">
    <source>
        <dbReference type="Google" id="ProtNLM"/>
    </source>
</evidence>
<gene>
    <name evidence="3" type="ORF">O4U47_01345</name>
</gene>
<dbReference type="RefSeq" id="WP_270675318.1">
    <property type="nucleotide sequence ID" value="NZ_JAQFWP010000002.1"/>
</dbReference>
<name>A0ABT4TGA5_9ACTN</name>
<feature type="chain" id="PRO_5046036190" description="Secreted protein" evidence="2">
    <location>
        <begin position="26"/>
        <end position="426"/>
    </location>
</feature>
<dbReference type="Proteomes" id="UP001165685">
    <property type="component" value="Unassembled WGS sequence"/>
</dbReference>
<evidence type="ECO:0000256" key="1">
    <source>
        <dbReference type="SAM" id="MobiDB-lite"/>
    </source>
</evidence>
<evidence type="ECO:0000313" key="3">
    <source>
        <dbReference type="EMBL" id="MDA2803142.1"/>
    </source>
</evidence>
<comment type="caution">
    <text evidence="3">The sequence shown here is derived from an EMBL/GenBank/DDBJ whole genome shotgun (WGS) entry which is preliminary data.</text>
</comment>
<keyword evidence="4" id="KW-1185">Reference proteome</keyword>
<sequence>MPRIRLRTGALAAATGLLGAVLLPAAPLAAAPQAPARPSAQGWIEEDPGSADLRLDTGTAPDAPLGASLEREPGDGPVALATFPARDLDRAVDELDVAIGVSGPAEGFAVEVRGERAEGVWGEWVPVAGSSPGAVAEEQGVRVRLPYPADRVQVRVGLSGEAADGGSVLEEVRLRPVGAADAGAGDGLPGRPFSARLFATRIGLVGGTTANGHTVRADDHFVALPSRRALAPRGSGDYTVRVCAGGGGDGRRCAYAPVWDVGPWNIKDDHWNTDRQMWRDLPHGTPQAQAAYTDGYNGGRDGFGRTVLNPAGIDLADGTFRDALKLPTNAWVRVDYLWTGGPSPRARVAVADAGDPVVVRSGPGLDHPATGMAADGARVAVECRSAGDRVEGPAGAAAEWLRIGEGDFLPAAFAEGGGAAPECALP</sequence>
<organism evidence="3 4">
    <name type="scientific">Nocardiopsis suaedae</name>
    <dbReference type="NCBI Taxonomy" id="3018444"/>
    <lineage>
        <taxon>Bacteria</taxon>
        <taxon>Bacillati</taxon>
        <taxon>Actinomycetota</taxon>
        <taxon>Actinomycetes</taxon>
        <taxon>Streptosporangiales</taxon>
        <taxon>Nocardiopsidaceae</taxon>
        <taxon>Nocardiopsis</taxon>
    </lineage>
</organism>
<evidence type="ECO:0000256" key="2">
    <source>
        <dbReference type="SAM" id="SignalP"/>
    </source>
</evidence>
<protein>
    <recommendedName>
        <fullName evidence="5">Secreted protein</fullName>
    </recommendedName>
</protein>
<feature type="compositionally biased region" description="Low complexity" evidence="1">
    <location>
        <begin position="33"/>
        <end position="42"/>
    </location>
</feature>
<feature type="region of interest" description="Disordered" evidence="1">
    <location>
        <begin position="33"/>
        <end position="77"/>
    </location>
</feature>
<proteinExistence type="predicted"/>
<dbReference type="EMBL" id="JAQFWP010000002">
    <property type="protein sequence ID" value="MDA2803142.1"/>
    <property type="molecule type" value="Genomic_DNA"/>
</dbReference>
<keyword evidence="2" id="KW-0732">Signal</keyword>